<dbReference type="Proteomes" id="UP001144805">
    <property type="component" value="Unassembled WGS sequence"/>
</dbReference>
<dbReference type="Pfam" id="PF07433">
    <property type="entry name" value="DUF1513"/>
    <property type="match status" value="1"/>
</dbReference>
<proteinExistence type="predicted"/>
<organism evidence="1 2">
    <name type="scientific">Kaistia nematophila</name>
    <dbReference type="NCBI Taxonomy" id="2994654"/>
    <lineage>
        <taxon>Bacteria</taxon>
        <taxon>Pseudomonadati</taxon>
        <taxon>Pseudomonadota</taxon>
        <taxon>Alphaproteobacteria</taxon>
        <taxon>Hyphomicrobiales</taxon>
        <taxon>Kaistiaceae</taxon>
        <taxon>Kaistia</taxon>
    </lineage>
</organism>
<dbReference type="InterPro" id="IPR008311">
    <property type="entry name" value="UCP028101"/>
</dbReference>
<dbReference type="PIRSF" id="PIRSF028101">
    <property type="entry name" value="UCP028101"/>
    <property type="match status" value="1"/>
</dbReference>
<protein>
    <submittedName>
        <fullName evidence="1">DUF1513 domain-containing protein</fullName>
    </submittedName>
</protein>
<reference evidence="1" key="1">
    <citation type="submission" date="2022-11" db="EMBL/GenBank/DDBJ databases">
        <title>Biodiversity and phylogenetic relationships of bacteria.</title>
        <authorList>
            <person name="Machado R.A.R."/>
            <person name="Bhat A."/>
            <person name="Loulou A."/>
            <person name="Kallel S."/>
        </authorList>
    </citation>
    <scope>NUCLEOTIDE SEQUENCE</scope>
    <source>
        <strain evidence="1">K-TC2</strain>
    </source>
</reference>
<evidence type="ECO:0000313" key="2">
    <source>
        <dbReference type="Proteomes" id="UP001144805"/>
    </source>
</evidence>
<dbReference type="InterPro" id="IPR011044">
    <property type="entry name" value="Quino_amine_DH_bsu"/>
</dbReference>
<dbReference type="SUPFAM" id="SSF50969">
    <property type="entry name" value="YVTN repeat-like/Quinoprotein amine dehydrogenase"/>
    <property type="match status" value="1"/>
</dbReference>
<dbReference type="AlphaFoldDB" id="A0A9X3IPQ9"/>
<dbReference type="Gene3D" id="2.130.10.10">
    <property type="entry name" value="YVTN repeat-like/Quinoprotein amine dehydrogenase"/>
    <property type="match status" value="1"/>
</dbReference>
<name>A0A9X3IPQ9_9HYPH</name>
<comment type="caution">
    <text evidence="1">The sequence shown here is derived from an EMBL/GenBank/DDBJ whole genome shotgun (WGS) entry which is preliminary data.</text>
</comment>
<dbReference type="InterPro" id="IPR015943">
    <property type="entry name" value="WD40/YVTN_repeat-like_dom_sf"/>
</dbReference>
<gene>
    <name evidence="1" type="ORF">OSH07_23615</name>
</gene>
<dbReference type="RefSeq" id="WP_266341172.1">
    <property type="nucleotide sequence ID" value="NZ_JAPKNK010000016.1"/>
</dbReference>
<evidence type="ECO:0000313" key="1">
    <source>
        <dbReference type="EMBL" id="MCX5572210.1"/>
    </source>
</evidence>
<keyword evidence="2" id="KW-1185">Reference proteome</keyword>
<sequence>MATETAGFRAFAGRALRAILPFAREDSGGAADRQVFVSSVRVGPRQHELVLFDERGAIIGRMKLAGRGHDIAIDPARERLAVFARRPGYFAVIVDIASCEPLATITPPEGHHFFGHGIFSADGRLLYATENHFNGERSRGVIGVYDASGGYERIGEFETHGMDAHEILLAPDGRTLVIANGGIETHPDYGRQKLNLADMRPSIVRIDSETGDLLEETVLDASLNRLSMRHMTFDGAGSVWFGCQWEGERGVRPPLVGRIGKDGKARLMEFPDGVAPLARNYIGSVVASRDGGTIATSSPIGGQVFFWDATSGDLRDVVALPDGCGVAATEGDTFLATAGDGRVMQAKAGGLAPVARHIEQFDNHLRRV</sequence>
<accession>A0A9X3IPQ9</accession>
<dbReference type="EMBL" id="JAPKNK010000016">
    <property type="protein sequence ID" value="MCX5572210.1"/>
    <property type="molecule type" value="Genomic_DNA"/>
</dbReference>